<gene>
    <name evidence="2" type="ORF">Tco_0749456</name>
</gene>
<reference evidence="2" key="2">
    <citation type="submission" date="2022-01" db="EMBL/GenBank/DDBJ databases">
        <authorList>
            <person name="Yamashiro T."/>
            <person name="Shiraishi A."/>
            <person name="Satake H."/>
            <person name="Nakayama K."/>
        </authorList>
    </citation>
    <scope>NUCLEOTIDE SEQUENCE</scope>
</reference>
<name>A0ABQ4Z1B5_9ASTR</name>
<evidence type="ECO:0008006" key="4">
    <source>
        <dbReference type="Google" id="ProtNLM"/>
    </source>
</evidence>
<feature type="non-terminal residue" evidence="2">
    <location>
        <position position="870"/>
    </location>
</feature>
<organism evidence="2 3">
    <name type="scientific">Tanacetum coccineum</name>
    <dbReference type="NCBI Taxonomy" id="301880"/>
    <lineage>
        <taxon>Eukaryota</taxon>
        <taxon>Viridiplantae</taxon>
        <taxon>Streptophyta</taxon>
        <taxon>Embryophyta</taxon>
        <taxon>Tracheophyta</taxon>
        <taxon>Spermatophyta</taxon>
        <taxon>Magnoliopsida</taxon>
        <taxon>eudicotyledons</taxon>
        <taxon>Gunneridae</taxon>
        <taxon>Pentapetalae</taxon>
        <taxon>asterids</taxon>
        <taxon>campanulids</taxon>
        <taxon>Asterales</taxon>
        <taxon>Asteraceae</taxon>
        <taxon>Asteroideae</taxon>
        <taxon>Anthemideae</taxon>
        <taxon>Anthemidinae</taxon>
        <taxon>Tanacetum</taxon>
    </lineage>
</organism>
<proteinExistence type="predicted"/>
<evidence type="ECO:0000313" key="3">
    <source>
        <dbReference type="Proteomes" id="UP001151760"/>
    </source>
</evidence>
<dbReference type="Proteomes" id="UP001151760">
    <property type="component" value="Unassembled WGS sequence"/>
</dbReference>
<feature type="region of interest" description="Disordered" evidence="1">
    <location>
        <begin position="350"/>
        <end position="382"/>
    </location>
</feature>
<accession>A0ABQ4Z1B5</accession>
<comment type="caution">
    <text evidence="2">The sequence shown here is derived from an EMBL/GenBank/DDBJ whole genome shotgun (WGS) entry which is preliminary data.</text>
</comment>
<evidence type="ECO:0000313" key="2">
    <source>
        <dbReference type="EMBL" id="GJS82915.1"/>
    </source>
</evidence>
<sequence length="870" mass="98604">MTSIRDMVGLYMQTKEEEKRIAEEQAAKARYWKIPICYDDDDDEESSIPLKDIIISGLPPCVAITPVLLTEEPVDSLIMEDEHLDIILKTESDEFIKSSVENLVPTPSEFEDASNGQWDLPVCDDFPKSHLVTFSNPLFDINDDCTSSDDESFSEEDVPMENFKIFSNPLFDLDEEIIATEVNLIQNEALESITSIPSRIDSFDAVSNLIKSLLNRNTSIDSSSKIDSLLDEFTGELTLLKSIPSGIDDDNLDLEDEIHPVERLLYDNSSPHPPEDSNFDVSNAITESFSPSPIPVEDSDSLMEEIDLFLTPDDLMPLGIETDDYDSEGDILFFEELLTDDSLSLPEHESFHFESDYDPSSPRPSAKPPDDDEIEPDTGLLTTKVDFPDCDDSRACDFILRSLELHILNFIWESDIQILSTNTLEELFLQITSPQEPFVVKQDPGYSQSPPQIDHCCHKCGDSLDGIFCQRCTCKSCGKGAHIGYNCPPKAPIISNPEPCNNQTDDELPQTLPSFDPTCYSGDGSSFTYDSTPNFFNDSPNPPPQPPTYTYDFCGNDAYYGHDCPPQVLFTYNSEPCYNQDFNFPQNFQSFQQQYICCTRCGGPHEAFQCQPLNYYEPNPCYDSNYSGYDQFDNFHPQQFPCCENYGGPHETYQCQPMNEDYYHEQNSCYDPNSFGFDQFQPPQYTINHPILNAQNDLLNSQNKLLEQITSVCDMVGQYIQKKEEEKRIEEEQAAKARYWKIPVCYDDDDDEESSIPLKDTIISGLPPCVAITPALSTEEPVDSLIMEDEHLDTIPETESDELIKSSVEDLNHDLTFSNPLFDIDEDFTSSDESFSEEDVPNENFKIFSNPLFDLDEEITSTKVDQIDDE</sequence>
<keyword evidence="3" id="KW-1185">Reference proteome</keyword>
<reference evidence="2" key="1">
    <citation type="journal article" date="2022" name="Int. J. Mol. Sci.">
        <title>Draft Genome of Tanacetum Coccineum: Genomic Comparison of Closely Related Tanacetum-Family Plants.</title>
        <authorList>
            <person name="Yamashiro T."/>
            <person name="Shiraishi A."/>
            <person name="Nakayama K."/>
            <person name="Satake H."/>
        </authorList>
    </citation>
    <scope>NUCLEOTIDE SEQUENCE</scope>
</reference>
<evidence type="ECO:0000256" key="1">
    <source>
        <dbReference type="SAM" id="MobiDB-lite"/>
    </source>
</evidence>
<dbReference type="EMBL" id="BQNB010010861">
    <property type="protein sequence ID" value="GJS82915.1"/>
    <property type="molecule type" value="Genomic_DNA"/>
</dbReference>
<protein>
    <recommendedName>
        <fullName evidence="4">CCHC-type domain-containing protein</fullName>
    </recommendedName>
</protein>